<feature type="domain" description="Secretin/TonB short N-terminal" evidence="4">
    <location>
        <begin position="86"/>
        <end position="123"/>
    </location>
</feature>
<comment type="caution">
    <text evidence="5">The sequence shown here is derived from an EMBL/GenBank/DDBJ whole genome shotgun (WGS) entry which is preliminary data.</text>
</comment>
<keyword evidence="3" id="KW-0998">Cell outer membrane</keyword>
<evidence type="ECO:0000256" key="1">
    <source>
        <dbReference type="ARBA" id="ARBA00022448"/>
    </source>
</evidence>
<dbReference type="GO" id="GO:0019867">
    <property type="term" value="C:outer membrane"/>
    <property type="evidence" value="ECO:0007669"/>
    <property type="project" value="InterPro"/>
</dbReference>
<dbReference type="STRING" id="1703345.A3860_38005"/>
<dbReference type="AlphaFoldDB" id="A0A1V9FLT3"/>
<keyword evidence="2" id="KW-0472">Membrane</keyword>
<evidence type="ECO:0000259" key="4">
    <source>
        <dbReference type="Pfam" id="PF07660"/>
    </source>
</evidence>
<dbReference type="Proteomes" id="UP000192796">
    <property type="component" value="Unassembled WGS sequence"/>
</dbReference>
<protein>
    <recommendedName>
        <fullName evidence="4">Secretin/TonB short N-terminal domain-containing protein</fullName>
    </recommendedName>
</protein>
<dbReference type="Gene3D" id="3.55.50.30">
    <property type="match status" value="1"/>
</dbReference>
<evidence type="ECO:0000256" key="2">
    <source>
        <dbReference type="ARBA" id="ARBA00023136"/>
    </source>
</evidence>
<reference evidence="5 6" key="1">
    <citation type="submission" date="2016-03" db="EMBL/GenBank/DDBJ databases">
        <title>Niastella vici sp. nov., isolated from farmland soil.</title>
        <authorList>
            <person name="Chen L."/>
            <person name="Wang D."/>
            <person name="Yang S."/>
            <person name="Wang G."/>
        </authorList>
    </citation>
    <scope>NUCLEOTIDE SEQUENCE [LARGE SCALE GENOMIC DNA]</scope>
    <source>
        <strain evidence="5 6">DJ57</strain>
    </source>
</reference>
<evidence type="ECO:0000313" key="6">
    <source>
        <dbReference type="Proteomes" id="UP000192796"/>
    </source>
</evidence>
<accession>A0A1V9FLT3</accession>
<dbReference type="OrthoDB" id="1151166at2"/>
<name>A0A1V9FLT3_9BACT</name>
<proteinExistence type="predicted"/>
<sequence length="199" mass="22011">MQVFATRKAAASGSAVRKQTSHHVVRIMKVTVLILLFTSLPLRADGASQPITLSLKDAPLQQVFKEIEKQTDYTFISKDDFMKKAIITVMVNNVPIDQVLDLCLKDQSFRYSISGKIITISPKKELGTGNVSPVKCKEIEKQPVNDPLAALQSWVPAITIEQCTVFTGSRDECGEMFGFRGAIGAISIAKKKERLVREI</sequence>
<keyword evidence="1" id="KW-0813">Transport</keyword>
<evidence type="ECO:0000256" key="3">
    <source>
        <dbReference type="ARBA" id="ARBA00023237"/>
    </source>
</evidence>
<evidence type="ECO:0000313" key="5">
    <source>
        <dbReference type="EMBL" id="OQP59251.1"/>
    </source>
</evidence>
<gene>
    <name evidence="5" type="ORF">A3860_38005</name>
</gene>
<dbReference type="InterPro" id="IPR011662">
    <property type="entry name" value="Secretin/TonB_short_N"/>
</dbReference>
<keyword evidence="6" id="KW-1185">Reference proteome</keyword>
<dbReference type="RefSeq" id="WP_081154815.1">
    <property type="nucleotide sequence ID" value="NZ_LVYD01000083.1"/>
</dbReference>
<dbReference type="EMBL" id="LVYD01000083">
    <property type="protein sequence ID" value="OQP59251.1"/>
    <property type="molecule type" value="Genomic_DNA"/>
</dbReference>
<organism evidence="5 6">
    <name type="scientific">Niastella vici</name>
    <dbReference type="NCBI Taxonomy" id="1703345"/>
    <lineage>
        <taxon>Bacteria</taxon>
        <taxon>Pseudomonadati</taxon>
        <taxon>Bacteroidota</taxon>
        <taxon>Chitinophagia</taxon>
        <taxon>Chitinophagales</taxon>
        <taxon>Chitinophagaceae</taxon>
        <taxon>Niastella</taxon>
    </lineage>
</organism>
<dbReference type="Pfam" id="PF07660">
    <property type="entry name" value="STN"/>
    <property type="match status" value="1"/>
</dbReference>